<comment type="catalytic activity">
    <reaction evidence="1">
        <text>[(1-&gt;4)-N-acetyl-beta-D-glucosaminyl](n) + UDP-N-acetyl-alpha-D-glucosamine = [(1-&gt;4)-N-acetyl-beta-D-glucosaminyl](n+1) + UDP + H(+)</text>
        <dbReference type="Rhea" id="RHEA:16637"/>
        <dbReference type="Rhea" id="RHEA-COMP:9593"/>
        <dbReference type="Rhea" id="RHEA-COMP:9595"/>
        <dbReference type="ChEBI" id="CHEBI:15378"/>
        <dbReference type="ChEBI" id="CHEBI:17029"/>
        <dbReference type="ChEBI" id="CHEBI:57705"/>
        <dbReference type="ChEBI" id="CHEBI:58223"/>
        <dbReference type="EC" id="2.4.1.16"/>
    </reaction>
</comment>
<dbReference type="InParanoid" id="A0A0C3A3L6"/>
<dbReference type="GO" id="GO:0006031">
    <property type="term" value="P:chitin biosynthetic process"/>
    <property type="evidence" value="ECO:0007669"/>
    <property type="project" value="UniProtKB-UniRule"/>
</dbReference>
<sequence>FFNAFGPILQPNVYVLLDVGTMRGPTSVYHLSKAFDISSNVGGTCGEIVALKGKY</sequence>
<gene>
    <name evidence="2" type="ORF">SCLCIDRAFT_61065</name>
</gene>
<comment type="function">
    <text evidence="1">Polymerizes chitin, a structural polymer of the cell wall and septum, by transferring the sugar moiety of UDP-GlcNAc to the non-reducing end of the growing chitin polymer.</text>
</comment>
<keyword evidence="3" id="KW-1185">Reference proteome</keyword>
<feature type="non-terminal residue" evidence="2">
    <location>
        <position position="55"/>
    </location>
</feature>
<dbReference type="EC" id="2.4.1.16" evidence="1"/>
<evidence type="ECO:0000313" key="3">
    <source>
        <dbReference type="Proteomes" id="UP000053989"/>
    </source>
</evidence>
<evidence type="ECO:0000313" key="2">
    <source>
        <dbReference type="EMBL" id="KIM59282.1"/>
    </source>
</evidence>
<organism evidence="2 3">
    <name type="scientific">Scleroderma citrinum Foug A</name>
    <dbReference type="NCBI Taxonomy" id="1036808"/>
    <lineage>
        <taxon>Eukaryota</taxon>
        <taxon>Fungi</taxon>
        <taxon>Dikarya</taxon>
        <taxon>Basidiomycota</taxon>
        <taxon>Agaricomycotina</taxon>
        <taxon>Agaricomycetes</taxon>
        <taxon>Agaricomycetidae</taxon>
        <taxon>Boletales</taxon>
        <taxon>Sclerodermatineae</taxon>
        <taxon>Sclerodermataceae</taxon>
        <taxon>Scleroderma</taxon>
    </lineage>
</organism>
<protein>
    <recommendedName>
        <fullName evidence="1">Chitin synthase</fullName>
        <ecNumber evidence="1">2.4.1.16</ecNumber>
    </recommendedName>
</protein>
<dbReference type="HOGENOM" id="CLU_3038153_0_0_1"/>
<keyword evidence="1" id="KW-0961">Cell wall biogenesis/degradation</keyword>
<proteinExistence type="inferred from homology"/>
<comment type="similarity">
    <text evidence="1">Belongs to the chitin synthase family.</text>
</comment>
<evidence type="ECO:0000256" key="1">
    <source>
        <dbReference type="RuleBase" id="RU366040"/>
    </source>
</evidence>
<dbReference type="OrthoDB" id="26569at2759"/>
<dbReference type="GO" id="GO:0005886">
    <property type="term" value="C:plasma membrane"/>
    <property type="evidence" value="ECO:0007669"/>
    <property type="project" value="UniProtKB-SubCell"/>
</dbReference>
<dbReference type="AlphaFoldDB" id="A0A0C3A3L6"/>
<feature type="non-terminal residue" evidence="2">
    <location>
        <position position="1"/>
    </location>
</feature>
<keyword evidence="1" id="KW-0472">Membrane</keyword>
<dbReference type="GO" id="GO:0071555">
    <property type="term" value="P:cell wall organization"/>
    <property type="evidence" value="ECO:0007669"/>
    <property type="project" value="UniProtKB-KW"/>
</dbReference>
<dbReference type="GO" id="GO:0004100">
    <property type="term" value="F:chitin synthase activity"/>
    <property type="evidence" value="ECO:0007669"/>
    <property type="project" value="UniProtKB-UniRule"/>
</dbReference>
<comment type="subcellular location">
    <subcellularLocation>
        <location evidence="1">Cell membrane</location>
        <topology evidence="1">Multi-pass membrane protein</topology>
    </subcellularLocation>
</comment>
<name>A0A0C3A3L6_9AGAM</name>
<dbReference type="EMBL" id="KN822075">
    <property type="protein sequence ID" value="KIM59282.1"/>
    <property type="molecule type" value="Genomic_DNA"/>
</dbReference>
<accession>A0A0C3A3L6</accession>
<keyword evidence="1" id="KW-1003">Cell membrane</keyword>
<dbReference type="STRING" id="1036808.A0A0C3A3L6"/>
<keyword evidence="1" id="KW-0328">Glycosyltransferase</keyword>
<dbReference type="Proteomes" id="UP000053989">
    <property type="component" value="Unassembled WGS sequence"/>
</dbReference>
<reference evidence="2 3" key="1">
    <citation type="submission" date="2014-04" db="EMBL/GenBank/DDBJ databases">
        <authorList>
            <consortium name="DOE Joint Genome Institute"/>
            <person name="Kuo A."/>
            <person name="Kohler A."/>
            <person name="Nagy L.G."/>
            <person name="Floudas D."/>
            <person name="Copeland A."/>
            <person name="Barry K.W."/>
            <person name="Cichocki N."/>
            <person name="Veneault-Fourrey C."/>
            <person name="LaButti K."/>
            <person name="Lindquist E.A."/>
            <person name="Lipzen A."/>
            <person name="Lundell T."/>
            <person name="Morin E."/>
            <person name="Murat C."/>
            <person name="Sun H."/>
            <person name="Tunlid A."/>
            <person name="Henrissat B."/>
            <person name="Grigoriev I.V."/>
            <person name="Hibbett D.S."/>
            <person name="Martin F."/>
            <person name="Nordberg H.P."/>
            <person name="Cantor M.N."/>
            <person name="Hua S.X."/>
        </authorList>
    </citation>
    <scope>NUCLEOTIDE SEQUENCE [LARGE SCALE GENOMIC DNA]</scope>
    <source>
        <strain evidence="2 3">Foug A</strain>
    </source>
</reference>
<keyword evidence="1 2" id="KW-0808">Transferase</keyword>
<reference evidence="3" key="2">
    <citation type="submission" date="2015-01" db="EMBL/GenBank/DDBJ databases">
        <title>Evolutionary Origins and Diversification of the Mycorrhizal Mutualists.</title>
        <authorList>
            <consortium name="DOE Joint Genome Institute"/>
            <consortium name="Mycorrhizal Genomics Consortium"/>
            <person name="Kohler A."/>
            <person name="Kuo A."/>
            <person name="Nagy L.G."/>
            <person name="Floudas D."/>
            <person name="Copeland A."/>
            <person name="Barry K.W."/>
            <person name="Cichocki N."/>
            <person name="Veneault-Fourrey C."/>
            <person name="LaButti K."/>
            <person name="Lindquist E.A."/>
            <person name="Lipzen A."/>
            <person name="Lundell T."/>
            <person name="Morin E."/>
            <person name="Murat C."/>
            <person name="Riley R."/>
            <person name="Ohm R."/>
            <person name="Sun H."/>
            <person name="Tunlid A."/>
            <person name="Henrissat B."/>
            <person name="Grigoriev I.V."/>
            <person name="Hibbett D.S."/>
            <person name="Martin F."/>
        </authorList>
    </citation>
    <scope>NUCLEOTIDE SEQUENCE [LARGE SCALE GENOMIC DNA]</scope>
    <source>
        <strain evidence="3">Foug A</strain>
    </source>
</reference>
<dbReference type="Pfam" id="PF01644">
    <property type="entry name" value="Chitin_synth_1"/>
    <property type="match status" value="1"/>
</dbReference>